<sequence length="65" mass="7078">MMTKGKGICKFFSTTLITLFLFGQAQAAETLRPIKGTTATSWFQHIVIQKGLEAVGYSVGEHSEA</sequence>
<protein>
    <submittedName>
        <fullName evidence="1">Uncharacterized protein</fullName>
    </submittedName>
</protein>
<reference evidence="1" key="1">
    <citation type="submission" date="2018-05" db="EMBL/GenBank/DDBJ databases">
        <authorList>
            <person name="Lanie J.A."/>
            <person name="Ng W.-L."/>
            <person name="Kazmierczak K.M."/>
            <person name="Andrzejewski T.M."/>
            <person name="Davidsen T.M."/>
            <person name="Wayne K.J."/>
            <person name="Tettelin H."/>
            <person name="Glass J.I."/>
            <person name="Rusch D."/>
            <person name="Podicherti R."/>
            <person name="Tsui H.-C.T."/>
            <person name="Winkler M.E."/>
        </authorList>
    </citation>
    <scope>NUCLEOTIDE SEQUENCE</scope>
</reference>
<dbReference type="AlphaFoldDB" id="A0A381VMN9"/>
<feature type="non-terminal residue" evidence="1">
    <location>
        <position position="65"/>
    </location>
</feature>
<evidence type="ECO:0000313" key="1">
    <source>
        <dbReference type="EMBL" id="SVA41606.1"/>
    </source>
</evidence>
<proteinExistence type="predicted"/>
<dbReference type="EMBL" id="UINC01009270">
    <property type="protein sequence ID" value="SVA41606.1"/>
    <property type="molecule type" value="Genomic_DNA"/>
</dbReference>
<gene>
    <name evidence="1" type="ORF">METZ01_LOCUS94460</name>
</gene>
<name>A0A381VMN9_9ZZZZ</name>
<organism evidence="1">
    <name type="scientific">marine metagenome</name>
    <dbReference type="NCBI Taxonomy" id="408172"/>
    <lineage>
        <taxon>unclassified sequences</taxon>
        <taxon>metagenomes</taxon>
        <taxon>ecological metagenomes</taxon>
    </lineage>
</organism>
<accession>A0A381VMN9</accession>